<evidence type="ECO:0000256" key="2">
    <source>
        <dbReference type="SAM" id="Phobius"/>
    </source>
</evidence>
<dbReference type="OrthoDB" id="8265683at2"/>
<feature type="region of interest" description="Disordered" evidence="1">
    <location>
        <begin position="1"/>
        <end position="34"/>
    </location>
</feature>
<organism evidence="3 4">
    <name type="scientific">Tardiphaga robiniae</name>
    <dbReference type="NCBI Taxonomy" id="943830"/>
    <lineage>
        <taxon>Bacteria</taxon>
        <taxon>Pseudomonadati</taxon>
        <taxon>Pseudomonadota</taxon>
        <taxon>Alphaproteobacteria</taxon>
        <taxon>Hyphomicrobiales</taxon>
        <taxon>Nitrobacteraceae</taxon>
        <taxon>Tardiphaga</taxon>
    </lineage>
</organism>
<accession>A0A161SRV3</accession>
<keyword evidence="2" id="KW-0812">Transmembrane</keyword>
<protein>
    <submittedName>
        <fullName evidence="3">Uncharacterized protein</fullName>
    </submittedName>
</protein>
<dbReference type="STRING" id="943830.A4A58_24250"/>
<keyword evidence="4" id="KW-1185">Reference proteome</keyword>
<proteinExistence type="predicted"/>
<name>A0A161SRV3_9BRAD</name>
<keyword evidence="2" id="KW-1133">Transmembrane helix</keyword>
<evidence type="ECO:0000256" key="1">
    <source>
        <dbReference type="SAM" id="MobiDB-lite"/>
    </source>
</evidence>
<feature type="compositionally biased region" description="Polar residues" evidence="1">
    <location>
        <begin position="1"/>
        <end position="12"/>
    </location>
</feature>
<keyword evidence="2" id="KW-0472">Membrane</keyword>
<evidence type="ECO:0000313" key="3">
    <source>
        <dbReference type="EMBL" id="KZD23972.1"/>
    </source>
</evidence>
<dbReference type="Proteomes" id="UP000076574">
    <property type="component" value="Unassembled WGS sequence"/>
</dbReference>
<dbReference type="AlphaFoldDB" id="A0A161SRV3"/>
<evidence type="ECO:0000313" key="4">
    <source>
        <dbReference type="Proteomes" id="UP000076574"/>
    </source>
</evidence>
<gene>
    <name evidence="3" type="ORF">A4A58_24250</name>
</gene>
<feature type="transmembrane region" description="Helical" evidence="2">
    <location>
        <begin position="42"/>
        <end position="59"/>
    </location>
</feature>
<dbReference type="EMBL" id="LVYV01000006">
    <property type="protein sequence ID" value="KZD23972.1"/>
    <property type="molecule type" value="Genomic_DNA"/>
</dbReference>
<comment type="caution">
    <text evidence="3">The sequence shown here is derived from an EMBL/GenBank/DDBJ whole genome shotgun (WGS) entry which is preliminary data.</text>
</comment>
<dbReference type="RefSeq" id="WP_068731407.1">
    <property type="nucleotide sequence ID" value="NZ_LVYV01000006.1"/>
</dbReference>
<reference evidence="3 4" key="1">
    <citation type="submission" date="2016-03" db="EMBL/GenBank/DDBJ databases">
        <title>Microsymbionts genomes from the relict species Vavilovia formosa (Stev.) Fed.</title>
        <authorList>
            <person name="Kopat V."/>
            <person name="Chirak E."/>
            <person name="Kimeklis A."/>
            <person name="Andronov E."/>
        </authorList>
    </citation>
    <scope>NUCLEOTIDE SEQUENCE [LARGE SCALE GENOMIC DNA]</scope>
    <source>
        <strain evidence="3 4">Vaf07</strain>
    </source>
</reference>
<sequence length="83" mass="9053">MDQKLNTWTSQPELAGNDMASTNDGSYHPDCGEEHDHKPTKAIIGVGLLVVLSFLLYEFNGKVSKTHTSATPPAQHQSFAANR</sequence>